<organism evidence="1 2">
    <name type="scientific">Romanomermis culicivorax</name>
    <name type="common">Nematode worm</name>
    <dbReference type="NCBI Taxonomy" id="13658"/>
    <lineage>
        <taxon>Eukaryota</taxon>
        <taxon>Metazoa</taxon>
        <taxon>Ecdysozoa</taxon>
        <taxon>Nematoda</taxon>
        <taxon>Enoplea</taxon>
        <taxon>Dorylaimia</taxon>
        <taxon>Mermithida</taxon>
        <taxon>Mermithoidea</taxon>
        <taxon>Mermithidae</taxon>
        <taxon>Romanomermis</taxon>
    </lineage>
</organism>
<protein>
    <submittedName>
        <fullName evidence="2">Uncharacterized protein</fullName>
    </submittedName>
</protein>
<sequence length="224" mass="26095">MAPRQTPVQRGIAQASRCHSLRKLCRRGQKKGLVKLQQFHNFVFIFKVMNDVAEKTGFKHFDTKEINLFELLVFDITKNHGINFILEAEFEISTLKVEYIKSRHREQKENCYHYHRFDGVRSTSLHIQSVCYSNIRSCLLSPLRMEIRFVIFFTLLLSVSRTPAAQQDDCSLKKLDQICDDLSRVFKCRLIEKCAQEQAAGNADEYLQSLIKKTNIWSESKGDL</sequence>
<dbReference type="Proteomes" id="UP000887565">
    <property type="component" value="Unplaced"/>
</dbReference>
<dbReference type="AlphaFoldDB" id="A0A915KH06"/>
<evidence type="ECO:0000313" key="1">
    <source>
        <dbReference type="Proteomes" id="UP000887565"/>
    </source>
</evidence>
<accession>A0A915KH06</accession>
<name>A0A915KH06_ROMCU</name>
<reference evidence="2" key="1">
    <citation type="submission" date="2022-11" db="UniProtKB">
        <authorList>
            <consortium name="WormBaseParasite"/>
        </authorList>
    </citation>
    <scope>IDENTIFICATION</scope>
</reference>
<dbReference type="WBParaSite" id="nRc.2.0.1.t38113-RA">
    <property type="protein sequence ID" value="nRc.2.0.1.t38113-RA"/>
    <property type="gene ID" value="nRc.2.0.1.g38113"/>
</dbReference>
<proteinExistence type="predicted"/>
<evidence type="ECO:0000313" key="2">
    <source>
        <dbReference type="WBParaSite" id="nRc.2.0.1.t38113-RA"/>
    </source>
</evidence>
<keyword evidence="1" id="KW-1185">Reference proteome</keyword>